<proteinExistence type="predicted"/>
<sequence>MAFEVLDTGDWEDRREVRGTLPDADLTMSAFTDDTMLLVRVLGPCLPVSPDDLDALGIDVDPLDLD</sequence>
<dbReference type="AlphaFoldDB" id="A0A0A0C165"/>
<reference evidence="1 2" key="1">
    <citation type="submission" date="2013-08" db="EMBL/GenBank/DDBJ databases">
        <title>Genome sequencing of Cellulomonas bogoriensis 69B4.</title>
        <authorList>
            <person name="Chen F."/>
            <person name="Li Y."/>
            <person name="Wang G."/>
        </authorList>
    </citation>
    <scope>NUCLEOTIDE SEQUENCE [LARGE SCALE GENOMIC DNA]</scope>
    <source>
        <strain evidence="1 2">69B4</strain>
    </source>
</reference>
<evidence type="ECO:0000313" key="2">
    <source>
        <dbReference type="Proteomes" id="UP000054314"/>
    </source>
</evidence>
<comment type="caution">
    <text evidence="1">The sequence shown here is derived from an EMBL/GenBank/DDBJ whole genome shotgun (WGS) entry which is preliminary data.</text>
</comment>
<protein>
    <submittedName>
        <fullName evidence="1">Uncharacterized protein</fullName>
    </submittedName>
</protein>
<name>A0A0A0C165_9CELL</name>
<dbReference type="Proteomes" id="UP000054314">
    <property type="component" value="Unassembled WGS sequence"/>
</dbReference>
<accession>A0A0A0C165</accession>
<dbReference type="EMBL" id="AXCZ01000065">
    <property type="protein sequence ID" value="KGM13129.1"/>
    <property type="molecule type" value="Genomic_DNA"/>
</dbReference>
<dbReference type="RefSeq" id="WP_035059921.1">
    <property type="nucleotide sequence ID" value="NZ_AXCZ01000065.1"/>
</dbReference>
<keyword evidence="2" id="KW-1185">Reference proteome</keyword>
<organism evidence="1 2">
    <name type="scientific">Cellulomonas bogoriensis 69B4 = DSM 16987</name>
    <dbReference type="NCBI Taxonomy" id="1386082"/>
    <lineage>
        <taxon>Bacteria</taxon>
        <taxon>Bacillati</taxon>
        <taxon>Actinomycetota</taxon>
        <taxon>Actinomycetes</taxon>
        <taxon>Micrococcales</taxon>
        <taxon>Cellulomonadaceae</taxon>
        <taxon>Cellulomonas</taxon>
    </lineage>
</organism>
<evidence type="ECO:0000313" key="1">
    <source>
        <dbReference type="EMBL" id="KGM13129.1"/>
    </source>
</evidence>
<gene>
    <name evidence="1" type="ORF">N869_16095</name>
</gene>